<feature type="domain" description="Solute-binding protein family 3/N-terminal" evidence="4">
    <location>
        <begin position="36"/>
        <end position="255"/>
    </location>
</feature>
<keyword evidence="6" id="KW-1185">Reference proteome</keyword>
<name>A0A369WY68_9GAMM</name>
<feature type="chain" id="PRO_5016671494" description="Solute-binding protein family 3/N-terminal domain-containing protein" evidence="3">
    <location>
        <begin position="27"/>
        <end position="277"/>
    </location>
</feature>
<dbReference type="PANTHER" id="PTHR35936">
    <property type="entry name" value="MEMBRANE-BOUND LYTIC MUREIN TRANSGLYCOSYLASE F"/>
    <property type="match status" value="1"/>
</dbReference>
<proteinExistence type="inferred from homology"/>
<keyword evidence="2 3" id="KW-0732">Signal</keyword>
<evidence type="ECO:0000313" key="6">
    <source>
        <dbReference type="Proteomes" id="UP000253769"/>
    </source>
</evidence>
<evidence type="ECO:0000259" key="4">
    <source>
        <dbReference type="Pfam" id="PF00497"/>
    </source>
</evidence>
<dbReference type="Pfam" id="PF00497">
    <property type="entry name" value="SBP_bac_3"/>
    <property type="match status" value="1"/>
</dbReference>
<comment type="similarity">
    <text evidence="1">Belongs to the bacterial solute-binding protein 3 family.</text>
</comment>
<evidence type="ECO:0000256" key="1">
    <source>
        <dbReference type="ARBA" id="ARBA00010333"/>
    </source>
</evidence>
<dbReference type="SUPFAM" id="SSF53850">
    <property type="entry name" value="Periplasmic binding protein-like II"/>
    <property type="match status" value="1"/>
</dbReference>
<dbReference type="OrthoDB" id="7354650at2"/>
<dbReference type="PANTHER" id="PTHR35936:SF25">
    <property type="entry name" value="ABC TRANSPORTER SUBSTRATE-BINDING PROTEIN"/>
    <property type="match status" value="1"/>
</dbReference>
<reference evidence="5 6" key="1">
    <citation type="submission" date="2018-07" db="EMBL/GenBank/DDBJ databases">
        <title>Motiliproteus coralliicola sp. nov., a bacterium isolated from Coral.</title>
        <authorList>
            <person name="Wang G."/>
        </authorList>
    </citation>
    <scope>NUCLEOTIDE SEQUENCE [LARGE SCALE GENOMIC DNA]</scope>
    <source>
        <strain evidence="5 6">C34</strain>
    </source>
</reference>
<dbReference type="Proteomes" id="UP000253769">
    <property type="component" value="Unassembled WGS sequence"/>
</dbReference>
<evidence type="ECO:0000313" key="5">
    <source>
        <dbReference type="EMBL" id="RDE24435.1"/>
    </source>
</evidence>
<accession>A0A369WY68</accession>
<dbReference type="Gene3D" id="3.40.190.10">
    <property type="entry name" value="Periplasmic binding protein-like II"/>
    <property type="match status" value="2"/>
</dbReference>
<dbReference type="EMBL" id="QQOH01000001">
    <property type="protein sequence ID" value="RDE24435.1"/>
    <property type="molecule type" value="Genomic_DNA"/>
</dbReference>
<comment type="caution">
    <text evidence="5">The sequence shown here is derived from an EMBL/GenBank/DDBJ whole genome shotgun (WGS) entry which is preliminary data.</text>
</comment>
<gene>
    <name evidence="5" type="ORF">DV711_02280</name>
</gene>
<sequence>MVCHSTLLRSVLLGLLIAIYSTSSMAAPADDEARTINLAYAENWPPFSYQRSNGQPAGILIEIANFLLGDQLGYRVNHAFHPWKRSQKLVKEGVYDALLAVPNLDRQRYTTANSSEIYSMQVRAFVSKRSPRADQLLATDSPLLHPDGHYSLLLGDKTCEAIYDANQVAYHTVNDMHQVIKMLATGRSDLFLHSKVAAIRSMIELNLEPKVAMHPKVFKTAPLYLLLSERFKEKSSLINNLDIAITKLKQAEQYASKIDQIERDEILYSLEYAELQH</sequence>
<dbReference type="AlphaFoldDB" id="A0A369WY68"/>
<feature type="signal peptide" evidence="3">
    <location>
        <begin position="1"/>
        <end position="26"/>
    </location>
</feature>
<organism evidence="5 6">
    <name type="scientific">Motiliproteus coralliicola</name>
    <dbReference type="NCBI Taxonomy" id="2283196"/>
    <lineage>
        <taxon>Bacteria</taxon>
        <taxon>Pseudomonadati</taxon>
        <taxon>Pseudomonadota</taxon>
        <taxon>Gammaproteobacteria</taxon>
        <taxon>Oceanospirillales</taxon>
        <taxon>Oceanospirillaceae</taxon>
        <taxon>Motiliproteus</taxon>
    </lineage>
</organism>
<evidence type="ECO:0000256" key="3">
    <source>
        <dbReference type="SAM" id="SignalP"/>
    </source>
</evidence>
<protein>
    <recommendedName>
        <fullName evidence="4">Solute-binding protein family 3/N-terminal domain-containing protein</fullName>
    </recommendedName>
</protein>
<evidence type="ECO:0000256" key="2">
    <source>
        <dbReference type="ARBA" id="ARBA00022729"/>
    </source>
</evidence>
<dbReference type="InterPro" id="IPR001638">
    <property type="entry name" value="Solute-binding_3/MltF_N"/>
</dbReference>